<dbReference type="AlphaFoldDB" id="A0A9X4AZQ9"/>
<keyword evidence="2" id="KW-1185">Reference proteome</keyword>
<dbReference type="Proteomes" id="UP001151081">
    <property type="component" value="Unassembled WGS sequence"/>
</dbReference>
<name>A0A9X4AZQ9_9BACT</name>
<dbReference type="RefSeq" id="WP_272459779.1">
    <property type="nucleotide sequence ID" value="NZ_JAGTJJ010000072.1"/>
</dbReference>
<organism evidence="1 2">
    <name type="scientific">Polyangium jinanense</name>
    <dbReference type="NCBI Taxonomy" id="2829994"/>
    <lineage>
        <taxon>Bacteria</taxon>
        <taxon>Pseudomonadati</taxon>
        <taxon>Myxococcota</taxon>
        <taxon>Polyangia</taxon>
        <taxon>Polyangiales</taxon>
        <taxon>Polyangiaceae</taxon>
        <taxon>Polyangium</taxon>
    </lineage>
</organism>
<dbReference type="EMBL" id="JAGTJJ010000072">
    <property type="protein sequence ID" value="MDC3988387.1"/>
    <property type="molecule type" value="Genomic_DNA"/>
</dbReference>
<gene>
    <name evidence="1" type="ORF">KEG57_48420</name>
</gene>
<protein>
    <submittedName>
        <fullName evidence="1">Uncharacterized protein</fullName>
    </submittedName>
</protein>
<reference evidence="1 2" key="1">
    <citation type="submission" date="2021-04" db="EMBL/GenBank/DDBJ databases">
        <title>Genome analysis of Polyangium sp.</title>
        <authorList>
            <person name="Li Y."/>
            <person name="Wang J."/>
        </authorList>
    </citation>
    <scope>NUCLEOTIDE SEQUENCE [LARGE SCALE GENOMIC DNA]</scope>
    <source>
        <strain evidence="1 2">SDU14</strain>
    </source>
</reference>
<evidence type="ECO:0000313" key="2">
    <source>
        <dbReference type="Proteomes" id="UP001151081"/>
    </source>
</evidence>
<comment type="caution">
    <text evidence="1">The sequence shown here is derived from an EMBL/GenBank/DDBJ whole genome shotgun (WGS) entry which is preliminary data.</text>
</comment>
<proteinExistence type="predicted"/>
<accession>A0A9X4AZQ9</accession>
<evidence type="ECO:0000313" key="1">
    <source>
        <dbReference type="EMBL" id="MDC3988387.1"/>
    </source>
</evidence>
<sequence length="183" mass="20592">MEHDTTLRFMVSLACDTREFFRWQCPHCGLDFKLKVDADATQDVLASWMSRYLSTQGVKDQDDTESITAPTLTTCPYCGTASERQDFVHPQVAQFIRAFAFREVVEPLVTKMFRDFASGIKSSKHLTVKASFSEARAQRPLSGPEPDDQVVILCLACRQEFTVEESWRGTVACPGCQTVLVPQ</sequence>